<gene>
    <name evidence="3" type="ORF">HNP76_002177</name>
</gene>
<comment type="caution">
    <text evidence="3">The sequence shown here is derived from an EMBL/GenBank/DDBJ whole genome shotgun (WGS) entry which is preliminary data.</text>
</comment>
<dbReference type="InterPro" id="IPR018698">
    <property type="entry name" value="VWA-like_dom"/>
</dbReference>
<organism evidence="3 4">
    <name type="scientific">Treponema ruminis</name>
    <dbReference type="NCBI Taxonomy" id="744515"/>
    <lineage>
        <taxon>Bacteria</taxon>
        <taxon>Pseudomonadati</taxon>
        <taxon>Spirochaetota</taxon>
        <taxon>Spirochaetia</taxon>
        <taxon>Spirochaetales</taxon>
        <taxon>Treponemataceae</taxon>
        <taxon>Treponema</taxon>
    </lineage>
</organism>
<dbReference type="PANTHER" id="PTHR38730:SF1">
    <property type="entry name" value="SLL7028 PROTEIN"/>
    <property type="match status" value="1"/>
</dbReference>
<dbReference type="SUPFAM" id="SSF53300">
    <property type="entry name" value="vWA-like"/>
    <property type="match status" value="1"/>
</dbReference>
<dbReference type="InterPro" id="IPR025154">
    <property type="entry name" value="Put_metallopeptidase_dom"/>
</dbReference>
<dbReference type="Gene3D" id="3.40.50.410">
    <property type="entry name" value="von Willebrand factor, type A domain"/>
    <property type="match status" value="1"/>
</dbReference>
<evidence type="ECO:0000259" key="2">
    <source>
        <dbReference type="Pfam" id="PF13203"/>
    </source>
</evidence>
<dbReference type="EMBL" id="JACHFQ010000006">
    <property type="protein sequence ID" value="MBB5226796.1"/>
    <property type="molecule type" value="Genomic_DNA"/>
</dbReference>
<dbReference type="PANTHER" id="PTHR38730">
    <property type="entry name" value="SLL7028 PROTEIN"/>
    <property type="match status" value="1"/>
</dbReference>
<keyword evidence="4" id="KW-1185">Reference proteome</keyword>
<evidence type="ECO:0000259" key="1">
    <source>
        <dbReference type="Pfam" id="PF09967"/>
    </source>
</evidence>
<dbReference type="Pfam" id="PF09967">
    <property type="entry name" value="DUF2201"/>
    <property type="match status" value="1"/>
</dbReference>
<evidence type="ECO:0000313" key="4">
    <source>
        <dbReference type="Proteomes" id="UP000518887"/>
    </source>
</evidence>
<feature type="domain" description="Putative metallopeptidase" evidence="2">
    <location>
        <begin position="30"/>
        <end position="241"/>
    </location>
</feature>
<dbReference type="Pfam" id="PF13203">
    <property type="entry name" value="DUF2201_N"/>
    <property type="match status" value="1"/>
</dbReference>
<dbReference type="AlphaFoldDB" id="A0A7W8GAF1"/>
<evidence type="ECO:0000313" key="3">
    <source>
        <dbReference type="EMBL" id="MBB5226796.1"/>
    </source>
</evidence>
<proteinExistence type="predicted"/>
<dbReference type="InterPro" id="IPR036465">
    <property type="entry name" value="vWFA_dom_sf"/>
</dbReference>
<feature type="domain" description="VWA-like" evidence="1">
    <location>
        <begin position="284"/>
        <end position="394"/>
    </location>
</feature>
<protein>
    <submittedName>
        <fullName evidence="3">Putative metal-dependent peptidase</fullName>
    </submittedName>
</protein>
<reference evidence="3 4" key="1">
    <citation type="submission" date="2020-08" db="EMBL/GenBank/DDBJ databases">
        <title>Genomic Encyclopedia of Type Strains, Phase IV (KMG-IV): sequencing the most valuable type-strain genomes for metagenomic binning, comparative biology and taxonomic classification.</title>
        <authorList>
            <person name="Goeker M."/>
        </authorList>
    </citation>
    <scope>NUCLEOTIDE SEQUENCE [LARGE SCALE GENOMIC DNA]</scope>
    <source>
        <strain evidence="3 4">DSM 103462</strain>
    </source>
</reference>
<dbReference type="RefSeq" id="WP_184660378.1">
    <property type="nucleotide sequence ID" value="NZ_CP031518.1"/>
</dbReference>
<dbReference type="Proteomes" id="UP000518887">
    <property type="component" value="Unassembled WGS sequence"/>
</dbReference>
<sequence>MSVKEKISQVVDKWFLYEPLFFNVYCTHKLEPNSDMKCPFRTGKRRIEYNPELLKDSTTEEIAQGLKTEVTRILLKHPYQRVPQNPNRSALTTASDVTINEHCYHDKNLKDAAHYNMESGLSYEEYYKKLYYICPDFDAMDGDGKQHLMPSLKKGEIGEYEAAADAAELWDEDVEMVDSVNQQIQKAQKTNQWGSVRGNFQETITASLKIPMDYRRILSQFRACIISQRRKLTRMKPNRRYGFDAGVTMKKSPQQTTESRAKSEASLDQLYFMGSQFEPKTHLLVAVDVSGSIETEDLKNFFSIINRFFSYGVEAINVITFDWELQQEFELKKAAKNIKITGRGGTNFQCAVDYYENHPEFQGMIIFTDGYAEVPKIKKAKQLLWILTGKMEYDHAIKWIQNLRMSKATWIPSVKKGAITFL</sequence>
<accession>A0A7W8GAF1</accession>
<name>A0A7W8GAF1_9SPIR</name>